<gene>
    <name evidence="6" type="ORF">A3A24_02045</name>
</gene>
<evidence type="ECO:0000256" key="4">
    <source>
        <dbReference type="PIRNR" id="PIRNR000124"/>
    </source>
</evidence>
<protein>
    <submittedName>
        <fullName evidence="6">UDP-N-acetyl-D-galactosamine dehydrogenase</fullName>
    </submittedName>
</protein>
<keyword evidence="2" id="KW-0560">Oxidoreductase</keyword>
<comment type="similarity">
    <text evidence="1 4">Belongs to the UDP-glucose/GDP-mannose dehydrogenase family.</text>
</comment>
<dbReference type="GO" id="GO:0000271">
    <property type="term" value="P:polysaccharide biosynthetic process"/>
    <property type="evidence" value="ECO:0007669"/>
    <property type="project" value="InterPro"/>
</dbReference>
<dbReference type="InterPro" id="IPR036220">
    <property type="entry name" value="UDP-Glc/GDP-Man_DH_C_sf"/>
</dbReference>
<evidence type="ECO:0000256" key="2">
    <source>
        <dbReference type="ARBA" id="ARBA00023002"/>
    </source>
</evidence>
<feature type="domain" description="UDP-glucose/GDP-mannose dehydrogenase C-terminal" evidence="5">
    <location>
        <begin position="319"/>
        <end position="419"/>
    </location>
</feature>
<evidence type="ECO:0000256" key="3">
    <source>
        <dbReference type="ARBA" id="ARBA00023027"/>
    </source>
</evidence>
<sequence length="432" mass="47095">MNLKETKICVVGLGYVGLPLAVEFAKTSLAPVIGFDINQEKVTKLQNGIDPTQEVGNQVVKKAKIEYTADPSRIKEANFIIVAVPTPIKEAARPGQLPSPDLSLVESASHLVGQNLAAGSIVVYESTVYPGVTRDICLPILEKESGLKGGADFKIGYSPERVNPGDKEHTIGRVVKIVSGQDAESLEKIAAVYGLICQAGVHQAPTIEVAEAAKVIENIQRDLNIALVNELALIFDKLSIDTQAVLAAAGTKWNFHRYHPGLVGGHCIGVDPSYLIYKSIQAGYEPSYMIAGRNLNESMASFVAQKVISNLAVKSGKVLVLGMTFKENVNDFRNSKSFEVAEQLKQAGCQVFINDPMAEVGYLEKNFGWTNSPIENLTGLDAIVYLVPHQKYSHLGLNDLKTRCSDSPVLFDLRRIYDQVESEKFGFKYLTL</sequence>
<evidence type="ECO:0000259" key="5">
    <source>
        <dbReference type="SMART" id="SM00984"/>
    </source>
</evidence>
<dbReference type="GO" id="GO:0016616">
    <property type="term" value="F:oxidoreductase activity, acting on the CH-OH group of donors, NAD or NADP as acceptor"/>
    <property type="evidence" value="ECO:0007669"/>
    <property type="project" value="InterPro"/>
</dbReference>
<dbReference type="Pfam" id="PF00984">
    <property type="entry name" value="UDPG_MGDP_dh"/>
    <property type="match status" value="1"/>
</dbReference>
<dbReference type="Pfam" id="PF03720">
    <property type="entry name" value="UDPG_MGDP_dh_C"/>
    <property type="match status" value="1"/>
</dbReference>
<dbReference type="InterPro" id="IPR028359">
    <property type="entry name" value="UDP_ManNAc/GlcNAc_DH"/>
</dbReference>
<dbReference type="PIRSF" id="PIRSF500136">
    <property type="entry name" value="UDP_ManNAc_DH"/>
    <property type="match status" value="1"/>
</dbReference>
<dbReference type="SUPFAM" id="SSF52413">
    <property type="entry name" value="UDP-glucose/GDP-mannose dehydrogenase C-terminal domain"/>
    <property type="match status" value="1"/>
</dbReference>
<dbReference type="SUPFAM" id="SSF48179">
    <property type="entry name" value="6-phosphogluconate dehydrogenase C-terminal domain-like"/>
    <property type="match status" value="1"/>
</dbReference>
<dbReference type="InterPro" id="IPR014026">
    <property type="entry name" value="UDP-Glc/GDP-Man_DH_dimer"/>
</dbReference>
<dbReference type="Proteomes" id="UP000176512">
    <property type="component" value="Unassembled WGS sequence"/>
</dbReference>
<dbReference type="Pfam" id="PF03721">
    <property type="entry name" value="UDPG_MGDP_dh_N"/>
    <property type="match status" value="1"/>
</dbReference>
<accession>A0A1G1YSD9</accession>
<dbReference type="SMART" id="SM00984">
    <property type="entry name" value="UDPG_MGDP_dh_C"/>
    <property type="match status" value="1"/>
</dbReference>
<dbReference type="InterPro" id="IPR017476">
    <property type="entry name" value="UDP-Glc/GDP-Man"/>
</dbReference>
<dbReference type="InterPro" id="IPR036291">
    <property type="entry name" value="NAD(P)-bd_dom_sf"/>
</dbReference>
<dbReference type="InterPro" id="IPR014027">
    <property type="entry name" value="UDP-Glc/GDP-Man_DH_C"/>
</dbReference>
<dbReference type="GO" id="GO:0051287">
    <property type="term" value="F:NAD binding"/>
    <property type="evidence" value="ECO:0007669"/>
    <property type="project" value="InterPro"/>
</dbReference>
<evidence type="ECO:0000256" key="1">
    <source>
        <dbReference type="ARBA" id="ARBA00006601"/>
    </source>
</evidence>
<dbReference type="InterPro" id="IPR008927">
    <property type="entry name" value="6-PGluconate_DH-like_C_sf"/>
</dbReference>
<organism evidence="6 7">
    <name type="scientific">Candidatus Buchananbacteria bacterium RIFCSPLOWO2_01_FULL_46_12</name>
    <dbReference type="NCBI Taxonomy" id="1797546"/>
    <lineage>
        <taxon>Bacteria</taxon>
        <taxon>Candidatus Buchananiibacteriota</taxon>
    </lineage>
</organism>
<comment type="caution">
    <text evidence="6">The sequence shown here is derived from an EMBL/GenBank/DDBJ whole genome shotgun (WGS) entry which is preliminary data.</text>
</comment>
<dbReference type="GO" id="GO:0016628">
    <property type="term" value="F:oxidoreductase activity, acting on the CH-CH group of donors, NAD or NADP as acceptor"/>
    <property type="evidence" value="ECO:0007669"/>
    <property type="project" value="InterPro"/>
</dbReference>
<name>A0A1G1YSD9_9BACT</name>
<keyword evidence="3" id="KW-0520">NAD</keyword>
<dbReference type="NCBIfam" id="TIGR03026">
    <property type="entry name" value="NDP-sugDHase"/>
    <property type="match status" value="1"/>
</dbReference>
<evidence type="ECO:0000313" key="6">
    <source>
        <dbReference type="EMBL" id="OGY55263.1"/>
    </source>
</evidence>
<dbReference type="AlphaFoldDB" id="A0A1G1YSD9"/>
<dbReference type="SUPFAM" id="SSF51735">
    <property type="entry name" value="NAD(P)-binding Rossmann-fold domains"/>
    <property type="match status" value="1"/>
</dbReference>
<dbReference type="InterPro" id="IPR001732">
    <property type="entry name" value="UDP-Glc/GDP-Man_DH_N"/>
</dbReference>
<dbReference type="PIRSF" id="PIRSF000124">
    <property type="entry name" value="UDPglc_GDPman_dh"/>
    <property type="match status" value="1"/>
</dbReference>
<reference evidence="6 7" key="1">
    <citation type="journal article" date="2016" name="Nat. Commun.">
        <title>Thousands of microbial genomes shed light on interconnected biogeochemical processes in an aquifer system.</title>
        <authorList>
            <person name="Anantharaman K."/>
            <person name="Brown C.T."/>
            <person name="Hug L.A."/>
            <person name="Sharon I."/>
            <person name="Castelle C.J."/>
            <person name="Probst A.J."/>
            <person name="Thomas B.C."/>
            <person name="Singh A."/>
            <person name="Wilkins M.J."/>
            <person name="Karaoz U."/>
            <person name="Brodie E.L."/>
            <person name="Williams K.H."/>
            <person name="Hubbard S.S."/>
            <person name="Banfield J.F."/>
        </authorList>
    </citation>
    <scope>NUCLEOTIDE SEQUENCE [LARGE SCALE GENOMIC DNA]</scope>
</reference>
<dbReference type="EMBL" id="MHIP01000009">
    <property type="protein sequence ID" value="OGY55263.1"/>
    <property type="molecule type" value="Genomic_DNA"/>
</dbReference>
<dbReference type="PANTHER" id="PTHR43491:SF2">
    <property type="entry name" value="UDP-N-ACETYL-D-MANNOSAMINE DEHYDROGENASE"/>
    <property type="match status" value="1"/>
</dbReference>
<dbReference type="PANTHER" id="PTHR43491">
    <property type="entry name" value="UDP-N-ACETYL-D-MANNOSAMINE DEHYDROGENASE"/>
    <property type="match status" value="1"/>
</dbReference>
<dbReference type="Gene3D" id="3.40.50.720">
    <property type="entry name" value="NAD(P)-binding Rossmann-like Domain"/>
    <property type="match status" value="2"/>
</dbReference>
<proteinExistence type="inferred from homology"/>
<evidence type="ECO:0000313" key="7">
    <source>
        <dbReference type="Proteomes" id="UP000176512"/>
    </source>
</evidence>